<gene>
    <name evidence="4" type="ORF">SAMN05216388_1004251</name>
</gene>
<feature type="region of interest" description="Disordered" evidence="1">
    <location>
        <begin position="688"/>
        <end position="707"/>
    </location>
</feature>
<feature type="compositionally biased region" description="Acidic residues" evidence="1">
    <location>
        <begin position="507"/>
        <end position="546"/>
    </location>
</feature>
<dbReference type="RefSeq" id="WP_092658701.1">
    <property type="nucleotide sequence ID" value="NZ_FOCX01000004.1"/>
</dbReference>
<dbReference type="InterPro" id="IPR011635">
    <property type="entry name" value="CARDB"/>
</dbReference>
<accession>A0A1H8ITU3</accession>
<dbReference type="InterPro" id="IPR013783">
    <property type="entry name" value="Ig-like_fold"/>
</dbReference>
<feature type="domain" description="CARDB" evidence="2">
    <location>
        <begin position="187"/>
        <end position="250"/>
    </location>
</feature>
<dbReference type="InterPro" id="IPR055706">
    <property type="entry name" value="Slg1/2_DUF7282"/>
</dbReference>
<feature type="compositionally biased region" description="Acidic residues" evidence="1">
    <location>
        <begin position="554"/>
        <end position="583"/>
    </location>
</feature>
<evidence type="ECO:0000313" key="4">
    <source>
        <dbReference type="EMBL" id="SEN71118.1"/>
    </source>
</evidence>
<dbReference type="Pfam" id="PF07705">
    <property type="entry name" value="CARDB"/>
    <property type="match status" value="1"/>
</dbReference>
<dbReference type="Gene3D" id="2.60.40.10">
    <property type="entry name" value="Immunoglobulins"/>
    <property type="match status" value="2"/>
</dbReference>
<organism evidence="4 5">
    <name type="scientific">Halorientalis persicus</name>
    <dbReference type="NCBI Taxonomy" id="1367881"/>
    <lineage>
        <taxon>Archaea</taxon>
        <taxon>Methanobacteriati</taxon>
        <taxon>Methanobacteriota</taxon>
        <taxon>Stenosarchaea group</taxon>
        <taxon>Halobacteria</taxon>
        <taxon>Halobacteriales</taxon>
        <taxon>Haloarculaceae</taxon>
        <taxon>Halorientalis</taxon>
    </lineage>
</organism>
<feature type="domain" description="DUF7282" evidence="3">
    <location>
        <begin position="37"/>
        <end position="147"/>
    </location>
</feature>
<reference evidence="5" key="1">
    <citation type="submission" date="2016-10" db="EMBL/GenBank/DDBJ databases">
        <authorList>
            <person name="Varghese N."/>
            <person name="Submissions S."/>
        </authorList>
    </citation>
    <scope>NUCLEOTIDE SEQUENCE [LARGE SCALE GENOMIC DNA]</scope>
    <source>
        <strain evidence="5">IBRC-M 10043</strain>
    </source>
</reference>
<dbReference type="Pfam" id="PF23951">
    <property type="entry name" value="DUF7282"/>
    <property type="match status" value="3"/>
</dbReference>
<keyword evidence="5" id="KW-1185">Reference proteome</keyword>
<dbReference type="Proteomes" id="UP000198775">
    <property type="component" value="Unassembled WGS sequence"/>
</dbReference>
<dbReference type="AlphaFoldDB" id="A0A1H8ITU3"/>
<evidence type="ECO:0000313" key="5">
    <source>
        <dbReference type="Proteomes" id="UP000198775"/>
    </source>
</evidence>
<proteinExistence type="predicted"/>
<dbReference type="OrthoDB" id="239724at2157"/>
<protein>
    <submittedName>
        <fullName evidence="4">CARDB protein</fullName>
    </submittedName>
</protein>
<evidence type="ECO:0000259" key="3">
    <source>
        <dbReference type="Pfam" id="PF23951"/>
    </source>
</evidence>
<feature type="compositionally biased region" description="Acidic residues" evidence="1">
    <location>
        <begin position="149"/>
        <end position="181"/>
    </location>
</feature>
<dbReference type="EMBL" id="FOCX01000004">
    <property type="protein sequence ID" value="SEN71118.1"/>
    <property type="molecule type" value="Genomic_DNA"/>
</dbReference>
<feature type="region of interest" description="Disordered" evidence="1">
    <location>
        <begin position="506"/>
        <end position="599"/>
    </location>
</feature>
<feature type="region of interest" description="Disordered" evidence="1">
    <location>
        <begin position="147"/>
        <end position="181"/>
    </location>
</feature>
<evidence type="ECO:0000259" key="2">
    <source>
        <dbReference type="Pfam" id="PF07705"/>
    </source>
</evidence>
<name>A0A1H8ITU3_9EURY</name>
<feature type="domain" description="DUF7282" evidence="3">
    <location>
        <begin position="380"/>
        <end position="503"/>
    </location>
</feature>
<sequence length="715" mass="75153">MNTRQYAVLIAGFVALSAGAAAILPAGALGSQAQETASVSFTDQTVDDDTVTVESATLPEGGFVVIHESDDGDAGDVVGVSEYLESGESADIAVELDDDVEDEEDLVAMAHLDSDGDEAFDFVETDGEEDGPYTTDGEAVVDSATVTAEDQEDEGGPPEEAGPAEDADPPDEEADDDETDEAAVDGLAVTELDAPADAVVGETLTVTATVENQGDSETTERVEFRLDGQLVANQDVTAEADEEATVSFAVDSGLRNRSEGEFRHGVFTESDWQLASIDIEESFELVDLDAPANATVGETVTADATVRNPNEAETTQTVAFRFDGAVADSTDVDLDGGEEETVSLDVNSSGVDPGNYTHGVFTVTEGAFADIELVPAPPEASIDFDDQPVDNDTVTIDSVSVEEGGFVAIHDDSLLDGDAVGSVIGVSEYLDPGEYEDLEVELFDVPGADFENETLDGNGTLIAMPHLDTNDNETYDFVATDGAADGPYTDEDGNATLDDAAVTVEEATAEETEEATEEATAEETEEATEEATAEETEEATAEETEEPAPVAPDTETEEETEEPATEENETADDETETPQDEESNATATVDLGDQASNGTTVTVDSVDISEGGYVAVHNVSLLDGDAVGSVIGVSEYLDPGEYEDVEIELFDVPGVEYERDRLAVGQTLYAMPHRDTDDDEAYDFVATNGSTDGPYADEDGNAIVDDGNLVVESEE</sequence>
<evidence type="ECO:0000256" key="1">
    <source>
        <dbReference type="SAM" id="MobiDB-lite"/>
    </source>
</evidence>
<feature type="domain" description="DUF7282" evidence="3">
    <location>
        <begin position="587"/>
        <end position="706"/>
    </location>
</feature>